<feature type="transmembrane region" description="Helical" evidence="9">
    <location>
        <begin position="102"/>
        <end position="122"/>
    </location>
</feature>
<feature type="transmembrane region" description="Helical" evidence="9">
    <location>
        <begin position="307"/>
        <end position="330"/>
    </location>
</feature>
<evidence type="ECO:0000256" key="6">
    <source>
        <dbReference type="ARBA" id="ARBA00022989"/>
    </source>
</evidence>
<keyword evidence="4 11" id="KW-0808">Transferase</keyword>
<dbReference type="PANTHER" id="PTHR33908:SF3">
    <property type="entry name" value="UNDECAPRENYL PHOSPHATE-ALPHA-4-AMINO-4-DEOXY-L-ARABINOSE ARABINOSYL TRANSFERASE"/>
    <property type="match status" value="1"/>
</dbReference>
<keyword evidence="7 9" id="KW-0472">Membrane</keyword>
<feature type="domain" description="Glycosyltransferase RgtA/B/C/D-like" evidence="10">
    <location>
        <begin position="70"/>
        <end position="181"/>
    </location>
</feature>
<dbReference type="InterPro" id="IPR038731">
    <property type="entry name" value="RgtA/B/C-like"/>
</dbReference>
<feature type="transmembrane region" description="Helical" evidence="9">
    <location>
        <begin position="336"/>
        <end position="369"/>
    </location>
</feature>
<keyword evidence="3 11" id="KW-0328">Glycosyltransferase</keyword>
<dbReference type="EC" id="2.4.-.-" evidence="11"/>
<accession>A0ABU7RL12</accession>
<reference evidence="11 12" key="1">
    <citation type="submission" date="2024-01" db="EMBL/GenBank/DDBJ databases">
        <title>Genome insights into Plantactinospora sonchi sp. nov.</title>
        <authorList>
            <person name="Wang L."/>
        </authorList>
    </citation>
    <scope>NUCLEOTIDE SEQUENCE [LARGE SCALE GENOMIC DNA]</scope>
    <source>
        <strain evidence="11 12">NEAU-QY2</strain>
    </source>
</reference>
<keyword evidence="12" id="KW-1185">Reference proteome</keyword>
<evidence type="ECO:0000256" key="2">
    <source>
        <dbReference type="ARBA" id="ARBA00022475"/>
    </source>
</evidence>
<feature type="transmembrane region" description="Helical" evidence="9">
    <location>
        <begin position="276"/>
        <end position="300"/>
    </location>
</feature>
<gene>
    <name evidence="11" type="ORF">V1633_01355</name>
</gene>
<comment type="caution">
    <text evidence="11">The sequence shown here is derived from an EMBL/GenBank/DDBJ whole genome shotgun (WGS) entry which is preliminary data.</text>
</comment>
<dbReference type="GO" id="GO:0016757">
    <property type="term" value="F:glycosyltransferase activity"/>
    <property type="evidence" value="ECO:0007669"/>
    <property type="project" value="UniProtKB-KW"/>
</dbReference>
<evidence type="ECO:0000313" key="11">
    <source>
        <dbReference type="EMBL" id="MEE6257134.1"/>
    </source>
</evidence>
<evidence type="ECO:0000259" key="10">
    <source>
        <dbReference type="Pfam" id="PF13231"/>
    </source>
</evidence>
<dbReference type="EMBL" id="JAZGQK010000001">
    <property type="protein sequence ID" value="MEE6257134.1"/>
    <property type="molecule type" value="Genomic_DNA"/>
</dbReference>
<dbReference type="Proteomes" id="UP001332243">
    <property type="component" value="Unassembled WGS sequence"/>
</dbReference>
<feature type="transmembrane region" description="Helical" evidence="9">
    <location>
        <begin position="134"/>
        <end position="153"/>
    </location>
</feature>
<evidence type="ECO:0000313" key="12">
    <source>
        <dbReference type="Proteomes" id="UP001332243"/>
    </source>
</evidence>
<name>A0ABU7RL12_9ACTN</name>
<feature type="transmembrane region" description="Helical" evidence="9">
    <location>
        <begin position="12"/>
        <end position="29"/>
    </location>
</feature>
<evidence type="ECO:0000256" key="1">
    <source>
        <dbReference type="ARBA" id="ARBA00004651"/>
    </source>
</evidence>
<sequence length="510" mass="53791">MGGPAPNRLRQALWLWPALATLLITAVQLDGAPLWRDELATWSAATRPVGDLLRLAGHIDAVSTPYYLLVHAWIAVAGDSVTALRLPSTFGMAGTAGLTTVLGTRLFGARTGLLAGLLFAVLPSTSRYGQEARPYAFASLLAVLATLLLVRALDRPGWLRWTGYAVAVVGLGLANLFAVSVVAGHAAAVALDWRTRRTGQTAGGQDGDGPEDPGGQYGEGRENPGGQHGGGRVAGWSIAVAAAAVLLAPLAVFGRGQQGRQLNWVERPGPGDLVDLPATLTQASTLGGVLLGLAAVGLAGAGRWRPVLAVTVLLPVALLFVGGQLTPLWVPRYLLFVLPFCCLLAATTLAPLRLPAGVAIVLVTGLVGAPEQRAVRRTHETPRSAEVDYPAAARIIAAGQRPGDGIVYSPRSGWAFLDVAIAYELRRDRPRDVLLRQDAVRRADLWPSECPVPATCLDSVDRVWLLIWGERTDPLAGVAAAKAEPLRTRFRLDGRWTVPGLTVALLTRAG</sequence>
<feature type="transmembrane region" description="Helical" evidence="9">
    <location>
        <begin position="233"/>
        <end position="256"/>
    </location>
</feature>
<dbReference type="RefSeq" id="WP_331212222.1">
    <property type="nucleotide sequence ID" value="NZ_JAZGQK010000001.1"/>
</dbReference>
<proteinExistence type="predicted"/>
<evidence type="ECO:0000256" key="9">
    <source>
        <dbReference type="SAM" id="Phobius"/>
    </source>
</evidence>
<dbReference type="Pfam" id="PF13231">
    <property type="entry name" value="PMT_2"/>
    <property type="match status" value="1"/>
</dbReference>
<feature type="transmembrane region" description="Helical" evidence="9">
    <location>
        <begin position="165"/>
        <end position="191"/>
    </location>
</feature>
<evidence type="ECO:0000256" key="8">
    <source>
        <dbReference type="SAM" id="MobiDB-lite"/>
    </source>
</evidence>
<comment type="subcellular location">
    <subcellularLocation>
        <location evidence="1">Cell membrane</location>
        <topology evidence="1">Multi-pass membrane protein</topology>
    </subcellularLocation>
</comment>
<protein>
    <submittedName>
        <fullName evidence="11">Glycosyltransferase family 39 protein</fullName>
        <ecNumber evidence="11">2.4.-.-</ecNumber>
    </submittedName>
</protein>
<keyword evidence="6 9" id="KW-1133">Transmembrane helix</keyword>
<evidence type="ECO:0000256" key="7">
    <source>
        <dbReference type="ARBA" id="ARBA00023136"/>
    </source>
</evidence>
<evidence type="ECO:0000256" key="5">
    <source>
        <dbReference type="ARBA" id="ARBA00022692"/>
    </source>
</evidence>
<dbReference type="PANTHER" id="PTHR33908">
    <property type="entry name" value="MANNOSYLTRANSFERASE YKCB-RELATED"/>
    <property type="match status" value="1"/>
</dbReference>
<dbReference type="InterPro" id="IPR050297">
    <property type="entry name" value="LipidA_mod_glycosyltrf_83"/>
</dbReference>
<keyword evidence="2" id="KW-1003">Cell membrane</keyword>
<evidence type="ECO:0000256" key="4">
    <source>
        <dbReference type="ARBA" id="ARBA00022679"/>
    </source>
</evidence>
<organism evidence="11 12">
    <name type="scientific">Plantactinospora sonchi</name>
    <dbReference type="NCBI Taxonomy" id="1544735"/>
    <lineage>
        <taxon>Bacteria</taxon>
        <taxon>Bacillati</taxon>
        <taxon>Actinomycetota</taxon>
        <taxon>Actinomycetes</taxon>
        <taxon>Micromonosporales</taxon>
        <taxon>Micromonosporaceae</taxon>
        <taxon>Plantactinospora</taxon>
    </lineage>
</organism>
<feature type="region of interest" description="Disordered" evidence="8">
    <location>
        <begin position="198"/>
        <end position="229"/>
    </location>
</feature>
<keyword evidence="5 9" id="KW-0812">Transmembrane</keyword>
<evidence type="ECO:0000256" key="3">
    <source>
        <dbReference type="ARBA" id="ARBA00022676"/>
    </source>
</evidence>